<organism evidence="1 2">
    <name type="scientific">Clostridium intestinale DSM 6191</name>
    <dbReference type="NCBI Taxonomy" id="1121320"/>
    <lineage>
        <taxon>Bacteria</taxon>
        <taxon>Bacillati</taxon>
        <taxon>Bacillota</taxon>
        <taxon>Clostridia</taxon>
        <taxon>Eubacteriales</taxon>
        <taxon>Clostridiaceae</taxon>
        <taxon>Clostridium</taxon>
    </lineage>
</organism>
<sequence>MKVKCISNRTIEGDRIYSNITPNKEYIVLAIEFYNVNISLFGKTMGDYAFYRLEDDEGLIKIIPSKLFIITSDKLSKHWVLHTESEEAYSLLPKQWATLSFWEDFYDDEYDAIKKFKIIRDKIYEEENI</sequence>
<evidence type="ECO:0000313" key="1">
    <source>
        <dbReference type="EMBL" id="SHI10630.1"/>
    </source>
</evidence>
<gene>
    <name evidence="1" type="ORF">SAMN02745941_01944</name>
</gene>
<dbReference type="RefSeq" id="WP_073018990.1">
    <property type="nucleotide sequence ID" value="NZ_FQXU01000006.1"/>
</dbReference>
<accession>A0A1M5YF02</accession>
<proteinExistence type="predicted"/>
<protein>
    <submittedName>
        <fullName evidence="1">Uncharacterized protein</fullName>
    </submittedName>
</protein>
<evidence type="ECO:0000313" key="2">
    <source>
        <dbReference type="Proteomes" id="UP000184241"/>
    </source>
</evidence>
<reference evidence="1 2" key="1">
    <citation type="submission" date="2016-11" db="EMBL/GenBank/DDBJ databases">
        <authorList>
            <person name="Jaros S."/>
            <person name="Januszkiewicz K."/>
            <person name="Wedrychowicz H."/>
        </authorList>
    </citation>
    <scope>NUCLEOTIDE SEQUENCE [LARGE SCALE GENOMIC DNA]</scope>
    <source>
        <strain evidence="1 2">DSM 6191</strain>
    </source>
</reference>
<name>A0A1M5YF02_9CLOT</name>
<dbReference type="Proteomes" id="UP000184241">
    <property type="component" value="Unassembled WGS sequence"/>
</dbReference>
<dbReference type="EMBL" id="FQXU01000006">
    <property type="protein sequence ID" value="SHI10630.1"/>
    <property type="molecule type" value="Genomic_DNA"/>
</dbReference>
<dbReference type="AlphaFoldDB" id="A0A1M5YF02"/>